<proteinExistence type="predicted"/>
<evidence type="ECO:0000313" key="2">
    <source>
        <dbReference type="EMBL" id="GMS94525.1"/>
    </source>
</evidence>
<evidence type="ECO:0000313" key="3">
    <source>
        <dbReference type="Proteomes" id="UP001432027"/>
    </source>
</evidence>
<dbReference type="InterPro" id="IPR019423">
    <property type="entry name" value="7TM_GPCR_serpentine_rcpt_Srj"/>
</dbReference>
<comment type="caution">
    <text evidence="2">The sequence shown here is derived from an EMBL/GenBank/DDBJ whole genome shotgun (WGS) entry which is preliminary data.</text>
</comment>
<dbReference type="Proteomes" id="UP001432027">
    <property type="component" value="Unassembled WGS sequence"/>
</dbReference>
<sequence>FSFLQAVGTINNVFFMTTTSVGTKWSIILYTILLPHFVYRYIILERPQYLVVFRSSFGISMLALGFTAEMLLWGFIESRFQMAYPETTEIAMEPFTRKFPSLSASECLV</sequence>
<gene>
    <name evidence="2" type="ORF">PENTCL1PPCAC_16700</name>
</gene>
<feature type="transmembrane region" description="Helical" evidence="1">
    <location>
        <begin position="25"/>
        <end position="44"/>
    </location>
</feature>
<keyword evidence="3" id="KW-1185">Reference proteome</keyword>
<feature type="transmembrane region" description="Helical" evidence="1">
    <location>
        <begin position="56"/>
        <end position="76"/>
    </location>
</feature>
<evidence type="ECO:0008006" key="4">
    <source>
        <dbReference type="Google" id="ProtNLM"/>
    </source>
</evidence>
<protein>
    <recommendedName>
        <fullName evidence="4">G protein-coupled receptor</fullName>
    </recommendedName>
</protein>
<name>A0AAV5TJJ2_9BILA</name>
<keyword evidence="1" id="KW-1133">Transmembrane helix</keyword>
<keyword evidence="1" id="KW-0812">Transmembrane</keyword>
<evidence type="ECO:0000256" key="1">
    <source>
        <dbReference type="SAM" id="Phobius"/>
    </source>
</evidence>
<accession>A0AAV5TJJ2</accession>
<dbReference type="Pfam" id="PF10319">
    <property type="entry name" value="7TM_GPCR_Srj"/>
    <property type="match status" value="1"/>
</dbReference>
<keyword evidence="1" id="KW-0472">Membrane</keyword>
<feature type="non-terminal residue" evidence="2">
    <location>
        <position position="1"/>
    </location>
</feature>
<feature type="non-terminal residue" evidence="2">
    <location>
        <position position="109"/>
    </location>
</feature>
<reference evidence="2" key="1">
    <citation type="submission" date="2023-10" db="EMBL/GenBank/DDBJ databases">
        <title>Genome assembly of Pristionchus species.</title>
        <authorList>
            <person name="Yoshida K."/>
            <person name="Sommer R.J."/>
        </authorList>
    </citation>
    <scope>NUCLEOTIDE SEQUENCE</scope>
    <source>
        <strain evidence="2">RS0144</strain>
    </source>
</reference>
<dbReference type="EMBL" id="BTSX01000004">
    <property type="protein sequence ID" value="GMS94525.1"/>
    <property type="molecule type" value="Genomic_DNA"/>
</dbReference>
<dbReference type="AlphaFoldDB" id="A0AAV5TJJ2"/>
<organism evidence="2 3">
    <name type="scientific">Pristionchus entomophagus</name>
    <dbReference type="NCBI Taxonomy" id="358040"/>
    <lineage>
        <taxon>Eukaryota</taxon>
        <taxon>Metazoa</taxon>
        <taxon>Ecdysozoa</taxon>
        <taxon>Nematoda</taxon>
        <taxon>Chromadorea</taxon>
        <taxon>Rhabditida</taxon>
        <taxon>Rhabditina</taxon>
        <taxon>Diplogasteromorpha</taxon>
        <taxon>Diplogasteroidea</taxon>
        <taxon>Neodiplogasteridae</taxon>
        <taxon>Pristionchus</taxon>
    </lineage>
</organism>